<name>A0AAD7LYS5_QUISA</name>
<dbReference type="AlphaFoldDB" id="A0AAD7LYS5"/>
<protein>
    <submittedName>
        <fullName evidence="1">Uncharacterized protein</fullName>
    </submittedName>
</protein>
<reference evidence="1" key="1">
    <citation type="journal article" date="2023" name="Science">
        <title>Elucidation of the pathway for biosynthesis of saponin adjuvants from the soapbark tree.</title>
        <authorList>
            <person name="Reed J."/>
            <person name="Orme A."/>
            <person name="El-Demerdash A."/>
            <person name="Owen C."/>
            <person name="Martin L.B.B."/>
            <person name="Misra R.C."/>
            <person name="Kikuchi S."/>
            <person name="Rejzek M."/>
            <person name="Martin A.C."/>
            <person name="Harkess A."/>
            <person name="Leebens-Mack J."/>
            <person name="Louveau T."/>
            <person name="Stephenson M.J."/>
            <person name="Osbourn A."/>
        </authorList>
    </citation>
    <scope>NUCLEOTIDE SEQUENCE</scope>
    <source>
        <strain evidence="1">S10</strain>
    </source>
</reference>
<dbReference type="EMBL" id="JARAOO010000006">
    <property type="protein sequence ID" value="KAJ7965866.1"/>
    <property type="molecule type" value="Genomic_DNA"/>
</dbReference>
<evidence type="ECO:0000313" key="1">
    <source>
        <dbReference type="EMBL" id="KAJ7965866.1"/>
    </source>
</evidence>
<comment type="caution">
    <text evidence="1">The sequence shown here is derived from an EMBL/GenBank/DDBJ whole genome shotgun (WGS) entry which is preliminary data.</text>
</comment>
<sequence length="69" mass="8062">MRLRFSLTEHVQCGLGRCGKWTCELFILGKWRTGQMLELKTREFDFNSSKSYISKVVHCILMRSVCMGN</sequence>
<dbReference type="Proteomes" id="UP001163823">
    <property type="component" value="Chromosome 6"/>
</dbReference>
<evidence type="ECO:0000313" key="2">
    <source>
        <dbReference type="Proteomes" id="UP001163823"/>
    </source>
</evidence>
<gene>
    <name evidence="1" type="ORF">O6P43_015430</name>
</gene>
<accession>A0AAD7LYS5</accession>
<proteinExistence type="predicted"/>
<keyword evidence="2" id="KW-1185">Reference proteome</keyword>
<organism evidence="1 2">
    <name type="scientific">Quillaja saponaria</name>
    <name type="common">Soap bark tree</name>
    <dbReference type="NCBI Taxonomy" id="32244"/>
    <lineage>
        <taxon>Eukaryota</taxon>
        <taxon>Viridiplantae</taxon>
        <taxon>Streptophyta</taxon>
        <taxon>Embryophyta</taxon>
        <taxon>Tracheophyta</taxon>
        <taxon>Spermatophyta</taxon>
        <taxon>Magnoliopsida</taxon>
        <taxon>eudicotyledons</taxon>
        <taxon>Gunneridae</taxon>
        <taxon>Pentapetalae</taxon>
        <taxon>rosids</taxon>
        <taxon>fabids</taxon>
        <taxon>Fabales</taxon>
        <taxon>Quillajaceae</taxon>
        <taxon>Quillaja</taxon>
    </lineage>
</organism>
<dbReference type="KEGG" id="qsa:O6P43_015430"/>